<dbReference type="OrthoDB" id="329835at2759"/>
<evidence type="ECO:0000313" key="2">
    <source>
        <dbReference type="Proteomes" id="UP000271098"/>
    </source>
</evidence>
<name>A0A183D2U1_9BILA</name>
<sequence>MFVTVKTLGGRLLHDAKFPKGKQWAENFGFKNEFLHQVFLCLVSVHCSGIYRACNSGERGMLYWTGNWVTFLDSLLQTALLAERADSLRLPTRVRYLRIDPIKHLEHVQERDGIQVIELRNDIATSGCVAGGVECCDLTAHTVARRLQSAGQIYYEKIYFTKHFDSAAFDEFPHFREQLNAYRNFLRSILANGLAKWEVNGCLKDLTNAALFSDAVRRFTKFMNPVSEAEHKRWLDDS</sequence>
<keyword evidence="2" id="KW-1185">Reference proteome</keyword>
<organism evidence="3">
    <name type="scientific">Gongylonema pulchrum</name>
    <dbReference type="NCBI Taxonomy" id="637853"/>
    <lineage>
        <taxon>Eukaryota</taxon>
        <taxon>Metazoa</taxon>
        <taxon>Ecdysozoa</taxon>
        <taxon>Nematoda</taxon>
        <taxon>Chromadorea</taxon>
        <taxon>Rhabditida</taxon>
        <taxon>Spirurina</taxon>
        <taxon>Spiruromorpha</taxon>
        <taxon>Spiruroidea</taxon>
        <taxon>Gongylonematidae</taxon>
        <taxon>Gongylonema</taxon>
    </lineage>
</organism>
<reference evidence="3" key="1">
    <citation type="submission" date="2016-06" db="UniProtKB">
        <authorList>
            <consortium name="WormBaseParasite"/>
        </authorList>
    </citation>
    <scope>IDENTIFICATION</scope>
</reference>
<gene>
    <name evidence="1" type="ORF">GPUH_LOCUS3032</name>
</gene>
<proteinExistence type="predicted"/>
<protein>
    <submittedName>
        <fullName evidence="3">SAC domain-containing protein</fullName>
    </submittedName>
</protein>
<dbReference type="AlphaFoldDB" id="A0A183D2U1"/>
<dbReference type="InterPro" id="IPR042104">
    <property type="entry name" value="PKS_dehydratase_sf"/>
</dbReference>
<accession>A0A183D2U1</accession>
<dbReference type="WBParaSite" id="GPUH_0000303701-mRNA-1">
    <property type="protein sequence ID" value="GPUH_0000303701-mRNA-1"/>
    <property type="gene ID" value="GPUH_0000303701"/>
</dbReference>
<dbReference type="Gene3D" id="3.10.129.110">
    <property type="entry name" value="Polyketide synthase dehydratase"/>
    <property type="match status" value="1"/>
</dbReference>
<reference evidence="1 2" key="2">
    <citation type="submission" date="2018-11" db="EMBL/GenBank/DDBJ databases">
        <authorList>
            <consortium name="Pathogen Informatics"/>
        </authorList>
    </citation>
    <scope>NUCLEOTIDE SEQUENCE [LARGE SCALE GENOMIC DNA]</scope>
</reference>
<evidence type="ECO:0000313" key="3">
    <source>
        <dbReference type="WBParaSite" id="GPUH_0000303701-mRNA-1"/>
    </source>
</evidence>
<dbReference type="Proteomes" id="UP000271098">
    <property type="component" value="Unassembled WGS sequence"/>
</dbReference>
<dbReference type="EMBL" id="UYRT01004904">
    <property type="protein sequence ID" value="VDK37485.1"/>
    <property type="molecule type" value="Genomic_DNA"/>
</dbReference>
<evidence type="ECO:0000313" key="1">
    <source>
        <dbReference type="EMBL" id="VDK37485.1"/>
    </source>
</evidence>